<reference evidence="2" key="1">
    <citation type="submission" date="2021-02" db="EMBL/GenBank/DDBJ databases">
        <title>Genome sequence Cadophora malorum strain M34.</title>
        <authorList>
            <person name="Stefanovic E."/>
            <person name="Vu D."/>
            <person name="Scully C."/>
            <person name="Dijksterhuis J."/>
            <person name="Roader J."/>
            <person name="Houbraken J."/>
        </authorList>
    </citation>
    <scope>NUCLEOTIDE SEQUENCE</scope>
    <source>
        <strain evidence="2">M34</strain>
    </source>
</reference>
<keyword evidence="1" id="KW-0472">Membrane</keyword>
<dbReference type="Proteomes" id="UP000664132">
    <property type="component" value="Unassembled WGS sequence"/>
</dbReference>
<evidence type="ECO:0000313" key="3">
    <source>
        <dbReference type="Proteomes" id="UP000664132"/>
    </source>
</evidence>
<dbReference type="GO" id="GO:0051285">
    <property type="term" value="C:cell cortex of cell tip"/>
    <property type="evidence" value="ECO:0007669"/>
    <property type="project" value="TreeGrafter"/>
</dbReference>
<proteinExistence type="predicted"/>
<dbReference type="OrthoDB" id="4159154at2759"/>
<dbReference type="InterPro" id="IPR052413">
    <property type="entry name" value="SUR7_domain"/>
</dbReference>
<dbReference type="GO" id="GO:0005886">
    <property type="term" value="C:plasma membrane"/>
    <property type="evidence" value="ECO:0007669"/>
    <property type="project" value="InterPro"/>
</dbReference>
<accession>A0A8H7TKA1</accession>
<evidence type="ECO:0000313" key="2">
    <source>
        <dbReference type="EMBL" id="KAG4420483.1"/>
    </source>
</evidence>
<feature type="transmembrane region" description="Helical" evidence="1">
    <location>
        <begin position="305"/>
        <end position="328"/>
    </location>
</feature>
<protein>
    <submittedName>
        <fullName evidence="2">Uncharacterized protein</fullName>
    </submittedName>
</protein>
<evidence type="ECO:0000256" key="1">
    <source>
        <dbReference type="SAM" id="Phobius"/>
    </source>
</evidence>
<feature type="transmembrane region" description="Helical" evidence="1">
    <location>
        <begin position="271"/>
        <end position="293"/>
    </location>
</feature>
<dbReference type="PANTHER" id="PTHR28019">
    <property type="entry name" value="CELL MEMBRANE PROTEIN YLR413W-RELATED"/>
    <property type="match status" value="1"/>
</dbReference>
<dbReference type="EMBL" id="JAFJYH010000083">
    <property type="protein sequence ID" value="KAG4420483.1"/>
    <property type="molecule type" value="Genomic_DNA"/>
</dbReference>
<keyword evidence="1" id="KW-1133">Transmembrane helix</keyword>
<name>A0A8H7TKA1_9HELO</name>
<comment type="caution">
    <text evidence="2">The sequence shown here is derived from an EMBL/GenBank/DDBJ whole genome shotgun (WGS) entry which is preliminary data.</text>
</comment>
<gene>
    <name evidence="2" type="ORF">IFR04_006403</name>
</gene>
<keyword evidence="1" id="KW-0812">Transmembrane</keyword>
<sequence length="426" mass="45234">MVSEKAASVKTKADKVVLNRKFAPFVTLLTAIIAFSLSLVALLAVGGSDLQKYDLLTLNTSTLFQNAIKVSNTGSTTRRSLPVVIDNDSVPIPQISDRAMLPTRVQARQLPSPSDVESFFSSIGSGFTSAVNPATPSATGSAGSGSTGTGSGNFLNDIQGLLQGLLGVATGAAGQEIINVVNSLVAEVLDALGIDDFYSLYMREYCSGSYTPNYSSPNAKRDTKKCTPFNEAGSDIPTTNSTLQVGTTVIDFSALNIPNKLASATGGIDTVFTAIFAIQVTGIVASGLLIILTPLHIFLSFFQRFIFRLAIAALAALATSCFGVIAGIETGIMVIVDVLVNGLGEGLGIESQRGGDFLALLWVSFVFMSISTTVWFLKWHKDRYVRRPKEDYVTERPLVKSAQSMYQLGGVRGVGVRVSSDNERVI</sequence>
<keyword evidence="3" id="KW-1185">Reference proteome</keyword>
<dbReference type="Pfam" id="PF06687">
    <property type="entry name" value="SUR7"/>
    <property type="match status" value="1"/>
</dbReference>
<dbReference type="GO" id="GO:0031505">
    <property type="term" value="P:fungal-type cell wall organization"/>
    <property type="evidence" value="ECO:0007669"/>
    <property type="project" value="TreeGrafter"/>
</dbReference>
<dbReference type="InterPro" id="IPR009571">
    <property type="entry name" value="SUR7/Rim9-like_fungi"/>
</dbReference>
<organism evidence="2 3">
    <name type="scientific">Cadophora malorum</name>
    <dbReference type="NCBI Taxonomy" id="108018"/>
    <lineage>
        <taxon>Eukaryota</taxon>
        <taxon>Fungi</taxon>
        <taxon>Dikarya</taxon>
        <taxon>Ascomycota</taxon>
        <taxon>Pezizomycotina</taxon>
        <taxon>Leotiomycetes</taxon>
        <taxon>Helotiales</taxon>
        <taxon>Ploettnerulaceae</taxon>
        <taxon>Cadophora</taxon>
    </lineage>
</organism>
<dbReference type="PANTHER" id="PTHR28019:SF7">
    <property type="entry name" value="SUR7 PROTEIN"/>
    <property type="match status" value="1"/>
</dbReference>
<feature type="transmembrane region" description="Helical" evidence="1">
    <location>
        <begin position="22"/>
        <end position="45"/>
    </location>
</feature>
<dbReference type="AlphaFoldDB" id="A0A8H7TKA1"/>
<feature type="transmembrane region" description="Helical" evidence="1">
    <location>
        <begin position="357"/>
        <end position="377"/>
    </location>
</feature>